<proteinExistence type="predicted"/>
<keyword evidence="1" id="KW-1133">Transmembrane helix</keyword>
<organism evidence="2 3">
    <name type="scientific">Paenibacillus ferrarius</name>
    <dbReference type="NCBI Taxonomy" id="1469647"/>
    <lineage>
        <taxon>Bacteria</taxon>
        <taxon>Bacillati</taxon>
        <taxon>Bacillota</taxon>
        <taxon>Bacilli</taxon>
        <taxon>Bacillales</taxon>
        <taxon>Paenibacillaceae</taxon>
        <taxon>Paenibacillus</taxon>
    </lineage>
</organism>
<protein>
    <submittedName>
        <fullName evidence="2">Uncharacterized protein</fullName>
    </submittedName>
</protein>
<keyword evidence="3" id="KW-1185">Reference proteome</keyword>
<evidence type="ECO:0000313" key="2">
    <source>
        <dbReference type="EMBL" id="OPH53495.1"/>
    </source>
</evidence>
<dbReference type="STRING" id="1469647.BC351_06415"/>
<feature type="transmembrane region" description="Helical" evidence="1">
    <location>
        <begin position="56"/>
        <end position="76"/>
    </location>
</feature>
<name>A0A1V4HFG6_9BACL</name>
<reference evidence="3" key="1">
    <citation type="submission" date="2016-07" db="EMBL/GenBank/DDBJ databases">
        <authorList>
            <person name="Florea S."/>
            <person name="Webb J.S."/>
            <person name="Jaromczyk J."/>
            <person name="Schardl C.L."/>
        </authorList>
    </citation>
    <scope>NUCLEOTIDE SEQUENCE [LARGE SCALE GENOMIC DNA]</scope>
    <source>
        <strain evidence="3">CY1</strain>
    </source>
</reference>
<keyword evidence="1" id="KW-0812">Transmembrane</keyword>
<gene>
    <name evidence="2" type="ORF">BC351_06415</name>
</gene>
<dbReference type="EMBL" id="MBTG01000023">
    <property type="protein sequence ID" value="OPH53495.1"/>
    <property type="molecule type" value="Genomic_DNA"/>
</dbReference>
<sequence length="383" mass="44433">MSTLKHLADVSFDDLSITDKLSYLKNSLTTNVPVFNQKEPAVKRNRFFDNLAKKPVRCWMSLAFAMSVVIWGFKITSSISDVVSIILWSVVFLMLVAYFVWKKKVDAFFTRLNGKLTKKFIQEHEQKLTAYQSDLAMHEAELGEYNALELSYEQASNTVEQAMHYHGVKFCRTQLGVDESELVALHFISSPNAKNTSKKFGDHEVYASFQVQYIYMTDNELYEMNGNLDLLSDEISNYSTSRILYSKIKSSEERHNNYNCLNFYTITTSNNDGSESDVMHVPSSNLRPQVNYFIQSITWNTINKSSMQHNQLIEARRKTSQYINTPLSYDQFEDAVKMIKNLSSINYEFKKEMTETEKDVENFKKVKLIIERAVNRKIRESSM</sequence>
<dbReference type="AlphaFoldDB" id="A0A1V4HFG6"/>
<evidence type="ECO:0000256" key="1">
    <source>
        <dbReference type="SAM" id="Phobius"/>
    </source>
</evidence>
<dbReference type="RefSeq" id="WP_079415707.1">
    <property type="nucleotide sequence ID" value="NZ_MBTG01000023.1"/>
</dbReference>
<accession>A0A1V4HFG6</accession>
<feature type="transmembrane region" description="Helical" evidence="1">
    <location>
        <begin position="82"/>
        <end position="101"/>
    </location>
</feature>
<dbReference type="Proteomes" id="UP000190626">
    <property type="component" value="Unassembled WGS sequence"/>
</dbReference>
<comment type="caution">
    <text evidence="2">The sequence shown here is derived from an EMBL/GenBank/DDBJ whole genome shotgun (WGS) entry which is preliminary data.</text>
</comment>
<evidence type="ECO:0000313" key="3">
    <source>
        <dbReference type="Proteomes" id="UP000190626"/>
    </source>
</evidence>
<keyword evidence="1" id="KW-0472">Membrane</keyword>